<evidence type="ECO:0000256" key="4">
    <source>
        <dbReference type="ARBA" id="ARBA00022642"/>
    </source>
</evidence>
<dbReference type="KEGG" id="dcb:C3Y92_10850"/>
<dbReference type="OrthoDB" id="5295945at2"/>
<dbReference type="InterPro" id="IPR014729">
    <property type="entry name" value="Rossmann-like_a/b/a_fold"/>
</dbReference>
<dbReference type="Gene3D" id="3.40.50.620">
    <property type="entry name" value="HUPs"/>
    <property type="match status" value="1"/>
</dbReference>
<evidence type="ECO:0000256" key="9">
    <source>
        <dbReference type="ARBA" id="ARBA00023027"/>
    </source>
</evidence>
<comment type="catalytic activity">
    <reaction evidence="10 11">
        <text>nicotinate beta-D-ribonucleotide + ATP + H(+) = deamido-NAD(+) + diphosphate</text>
        <dbReference type="Rhea" id="RHEA:22860"/>
        <dbReference type="ChEBI" id="CHEBI:15378"/>
        <dbReference type="ChEBI" id="CHEBI:30616"/>
        <dbReference type="ChEBI" id="CHEBI:33019"/>
        <dbReference type="ChEBI" id="CHEBI:57502"/>
        <dbReference type="ChEBI" id="CHEBI:58437"/>
        <dbReference type="EC" id="2.7.7.18"/>
    </reaction>
</comment>
<evidence type="ECO:0000256" key="5">
    <source>
        <dbReference type="ARBA" id="ARBA00022679"/>
    </source>
</evidence>
<comment type="similarity">
    <text evidence="3 11">Belongs to the NadD family.</text>
</comment>
<dbReference type="HAMAP" id="MF_00244">
    <property type="entry name" value="NaMN_adenylyltr"/>
    <property type="match status" value="1"/>
</dbReference>
<proteinExistence type="inferred from homology"/>
<accession>A0A4P6HKE0</accession>
<keyword evidence="5 11" id="KW-0808">Transferase</keyword>
<sequence>MSGARIGIFGGTFNPVHVAHVRAAIEVAEALGLSAVEFIPSARPPHKLGGKLLDFELRASLCRAAVAGIPGFSVNLLEADRPGPSYTCDTLAELAASRPGQDFCFILGLGDLLCLPSWKDGLGLGRLADLAVHSREGQGIEAFTAFLTTHAQGMGATPTADPAVWTLPGGHAARFVPITRLDVSASDIRARWRSGRRIDGLVCQAVLSQLLTNAETLRTAWGRAVSA</sequence>
<evidence type="ECO:0000256" key="2">
    <source>
        <dbReference type="ARBA" id="ARBA00005019"/>
    </source>
</evidence>
<dbReference type="UniPathway" id="UPA00253">
    <property type="reaction ID" value="UER00332"/>
</dbReference>
<dbReference type="NCBIfam" id="TIGR00482">
    <property type="entry name" value="nicotinate (nicotinamide) nucleotide adenylyltransferase"/>
    <property type="match status" value="1"/>
</dbReference>
<evidence type="ECO:0000256" key="7">
    <source>
        <dbReference type="ARBA" id="ARBA00022741"/>
    </source>
</evidence>
<evidence type="ECO:0000313" key="14">
    <source>
        <dbReference type="Proteomes" id="UP000293296"/>
    </source>
</evidence>
<evidence type="ECO:0000256" key="6">
    <source>
        <dbReference type="ARBA" id="ARBA00022695"/>
    </source>
</evidence>
<dbReference type="RefSeq" id="WP_129352500.1">
    <property type="nucleotide sequence ID" value="NZ_CP026538.1"/>
</dbReference>
<reference evidence="13 14" key="1">
    <citation type="submission" date="2018-02" db="EMBL/GenBank/DDBJ databases">
        <title>Genome sequence of Desulfovibrio carbinolicus DSM 3852.</title>
        <authorList>
            <person name="Wilbanks E."/>
            <person name="Skennerton C.T."/>
            <person name="Orphan V.J."/>
        </authorList>
    </citation>
    <scope>NUCLEOTIDE SEQUENCE [LARGE SCALE GENOMIC DNA]</scope>
    <source>
        <strain evidence="13 14">DSM 3852</strain>
    </source>
</reference>
<dbReference type="CDD" id="cd02165">
    <property type="entry name" value="NMNAT"/>
    <property type="match status" value="1"/>
</dbReference>
<evidence type="ECO:0000313" key="13">
    <source>
        <dbReference type="EMBL" id="QAZ67693.1"/>
    </source>
</evidence>
<evidence type="ECO:0000256" key="3">
    <source>
        <dbReference type="ARBA" id="ARBA00009014"/>
    </source>
</evidence>
<dbReference type="GO" id="GO:0009435">
    <property type="term" value="P:NAD+ biosynthetic process"/>
    <property type="evidence" value="ECO:0007669"/>
    <property type="project" value="UniProtKB-UniRule"/>
</dbReference>
<dbReference type="PANTHER" id="PTHR39321">
    <property type="entry name" value="NICOTINATE-NUCLEOTIDE ADENYLYLTRANSFERASE-RELATED"/>
    <property type="match status" value="1"/>
</dbReference>
<dbReference type="GO" id="GO:0005524">
    <property type="term" value="F:ATP binding"/>
    <property type="evidence" value="ECO:0007669"/>
    <property type="project" value="UniProtKB-KW"/>
</dbReference>
<dbReference type="EC" id="2.7.7.18" evidence="11"/>
<evidence type="ECO:0000256" key="10">
    <source>
        <dbReference type="ARBA" id="ARBA00048721"/>
    </source>
</evidence>
<dbReference type="InterPro" id="IPR004821">
    <property type="entry name" value="Cyt_trans-like"/>
</dbReference>
<dbReference type="Pfam" id="PF01467">
    <property type="entry name" value="CTP_transf_like"/>
    <property type="match status" value="1"/>
</dbReference>
<keyword evidence="8 11" id="KW-0067">ATP-binding</keyword>
<dbReference type="InterPro" id="IPR005248">
    <property type="entry name" value="NadD/NMNAT"/>
</dbReference>
<keyword evidence="7 11" id="KW-0547">Nucleotide-binding</keyword>
<feature type="domain" description="Cytidyltransferase-like" evidence="12">
    <location>
        <begin position="8"/>
        <end position="190"/>
    </location>
</feature>
<keyword evidence="9 11" id="KW-0520">NAD</keyword>
<organism evidence="13 14">
    <name type="scientific">Solidesulfovibrio carbinolicus</name>
    <dbReference type="NCBI Taxonomy" id="296842"/>
    <lineage>
        <taxon>Bacteria</taxon>
        <taxon>Pseudomonadati</taxon>
        <taxon>Thermodesulfobacteriota</taxon>
        <taxon>Desulfovibrionia</taxon>
        <taxon>Desulfovibrionales</taxon>
        <taxon>Desulfovibrionaceae</taxon>
        <taxon>Solidesulfovibrio</taxon>
    </lineage>
</organism>
<dbReference type="AlphaFoldDB" id="A0A4P6HKE0"/>
<keyword evidence="14" id="KW-1185">Reference proteome</keyword>
<evidence type="ECO:0000256" key="1">
    <source>
        <dbReference type="ARBA" id="ARBA00002324"/>
    </source>
</evidence>
<dbReference type="SUPFAM" id="SSF52374">
    <property type="entry name" value="Nucleotidylyl transferase"/>
    <property type="match status" value="1"/>
</dbReference>
<protein>
    <recommendedName>
        <fullName evidence="11">Probable nicotinate-nucleotide adenylyltransferase</fullName>
        <ecNumber evidence="11">2.7.7.18</ecNumber>
    </recommendedName>
    <alternativeName>
        <fullName evidence="11">Deamido-NAD(+) diphosphorylase</fullName>
    </alternativeName>
    <alternativeName>
        <fullName evidence="11">Deamido-NAD(+) pyrophosphorylase</fullName>
    </alternativeName>
    <alternativeName>
        <fullName evidence="11">Nicotinate mononucleotide adenylyltransferase</fullName>
        <shortName evidence="11">NaMN adenylyltransferase</shortName>
    </alternativeName>
</protein>
<dbReference type="PANTHER" id="PTHR39321:SF3">
    <property type="entry name" value="PHOSPHOPANTETHEINE ADENYLYLTRANSFERASE"/>
    <property type="match status" value="1"/>
</dbReference>
<evidence type="ECO:0000259" key="12">
    <source>
        <dbReference type="Pfam" id="PF01467"/>
    </source>
</evidence>
<keyword evidence="6 11" id="KW-0548">Nucleotidyltransferase</keyword>
<comment type="function">
    <text evidence="1 11">Catalyzes the reversible adenylation of nicotinate mononucleotide (NaMN) to nicotinic acid adenine dinucleotide (NaAD).</text>
</comment>
<dbReference type="EMBL" id="CP026538">
    <property type="protein sequence ID" value="QAZ67693.1"/>
    <property type="molecule type" value="Genomic_DNA"/>
</dbReference>
<comment type="pathway">
    <text evidence="2 11">Cofactor biosynthesis; NAD(+) biosynthesis; deamido-NAD(+) from nicotinate D-ribonucleotide: step 1/1.</text>
</comment>
<gene>
    <name evidence="11 13" type="primary">nadD</name>
    <name evidence="13" type="ORF">C3Y92_10850</name>
</gene>
<evidence type="ECO:0000256" key="11">
    <source>
        <dbReference type="HAMAP-Rule" id="MF_00244"/>
    </source>
</evidence>
<dbReference type="Proteomes" id="UP000293296">
    <property type="component" value="Chromosome"/>
</dbReference>
<keyword evidence="4 11" id="KW-0662">Pyridine nucleotide biosynthesis</keyword>
<evidence type="ECO:0000256" key="8">
    <source>
        <dbReference type="ARBA" id="ARBA00022840"/>
    </source>
</evidence>
<name>A0A4P6HKE0_9BACT</name>
<dbReference type="GO" id="GO:0004515">
    <property type="term" value="F:nicotinate-nucleotide adenylyltransferase activity"/>
    <property type="evidence" value="ECO:0007669"/>
    <property type="project" value="UniProtKB-UniRule"/>
</dbReference>